<dbReference type="PROSITE" id="PS01124">
    <property type="entry name" value="HTH_ARAC_FAMILY_2"/>
    <property type="match status" value="1"/>
</dbReference>
<proteinExistence type="predicted"/>
<dbReference type="InterPro" id="IPR009057">
    <property type="entry name" value="Homeodomain-like_sf"/>
</dbReference>
<dbReference type="InterPro" id="IPR018062">
    <property type="entry name" value="HTH_AraC-typ_CS"/>
</dbReference>
<dbReference type="GO" id="GO:0043565">
    <property type="term" value="F:sequence-specific DNA binding"/>
    <property type="evidence" value="ECO:0007669"/>
    <property type="project" value="InterPro"/>
</dbReference>
<accession>A0A1I4ELN4</accession>
<evidence type="ECO:0000313" key="9">
    <source>
        <dbReference type="Proteomes" id="UP000321807"/>
    </source>
</evidence>
<dbReference type="EMBL" id="FOSR01000013">
    <property type="protein sequence ID" value="SFL06624.1"/>
    <property type="molecule type" value="Genomic_DNA"/>
</dbReference>
<dbReference type="InterPro" id="IPR003313">
    <property type="entry name" value="AraC-bd"/>
</dbReference>
<dbReference type="PANTHER" id="PTHR11019">
    <property type="entry name" value="HTH-TYPE TRANSCRIPTIONAL REGULATOR NIMR"/>
    <property type="match status" value="1"/>
</dbReference>
<dbReference type="PROSITE" id="PS00041">
    <property type="entry name" value="HTH_ARAC_FAMILY_1"/>
    <property type="match status" value="1"/>
</dbReference>
<keyword evidence="1" id="KW-0678">Repressor</keyword>
<dbReference type="Proteomes" id="UP000321807">
    <property type="component" value="Chromosome"/>
</dbReference>
<dbReference type="FunFam" id="1.10.10.60:FF:000132">
    <property type="entry name" value="AraC family transcriptional regulator"/>
    <property type="match status" value="1"/>
</dbReference>
<reference evidence="8" key="2">
    <citation type="submission" date="2016-10" db="EMBL/GenBank/DDBJ databases">
        <authorList>
            <person name="Varghese N."/>
            <person name="Submissions S."/>
        </authorList>
    </citation>
    <scope>NUCLEOTIDE SEQUENCE [LARGE SCALE GENOMIC DNA]</scope>
    <source>
        <strain evidence="8">MO64</strain>
    </source>
</reference>
<evidence type="ECO:0000313" key="7">
    <source>
        <dbReference type="EMBL" id="SFL06624.1"/>
    </source>
</evidence>
<organism evidence="7 8">
    <name type="scientific">Rhodanobacter glycinis</name>
    <dbReference type="NCBI Taxonomy" id="582702"/>
    <lineage>
        <taxon>Bacteria</taxon>
        <taxon>Pseudomonadati</taxon>
        <taxon>Pseudomonadota</taxon>
        <taxon>Gammaproteobacteria</taxon>
        <taxon>Lysobacterales</taxon>
        <taxon>Rhodanobacteraceae</taxon>
        <taxon>Rhodanobacter</taxon>
    </lineage>
</organism>
<evidence type="ECO:0000256" key="1">
    <source>
        <dbReference type="ARBA" id="ARBA00022491"/>
    </source>
</evidence>
<dbReference type="PANTHER" id="PTHR11019:SF159">
    <property type="entry name" value="TRANSCRIPTIONAL REGULATOR-RELATED"/>
    <property type="match status" value="1"/>
</dbReference>
<dbReference type="RefSeq" id="WP_092704601.1">
    <property type="nucleotide sequence ID" value="NZ_CP042807.1"/>
</dbReference>
<dbReference type="Pfam" id="PF12833">
    <property type="entry name" value="HTH_18"/>
    <property type="match status" value="1"/>
</dbReference>
<dbReference type="GO" id="GO:0003700">
    <property type="term" value="F:DNA-binding transcription factor activity"/>
    <property type="evidence" value="ECO:0007669"/>
    <property type="project" value="InterPro"/>
</dbReference>
<evidence type="ECO:0000259" key="5">
    <source>
        <dbReference type="PROSITE" id="PS01124"/>
    </source>
</evidence>
<reference evidence="6 9" key="3">
    <citation type="submission" date="2019-08" db="EMBL/GenBank/DDBJ databases">
        <title>Complete genome sequence of Rhodanobacter glycinis strain T01E-68 isolated from tomato root.</title>
        <authorList>
            <person name="Weon H.-Y."/>
            <person name="Lee S.A."/>
        </authorList>
    </citation>
    <scope>NUCLEOTIDE SEQUENCE [LARGE SCALE GENOMIC DNA]</scope>
    <source>
        <strain evidence="6 9">T01E-68</strain>
    </source>
</reference>
<sequence length="280" mass="31429">MSFSHEQIYDWIERPDGPALIAYWNDGDAASEYGDRGIREYDWHTHRRGQFHCVESGLVHVRTAHGSWLLPPHRAGWMPAGERHTVSISGPMSGWSVFIAPDACDGLPDRPCVLGVNELMRALVRRASAWAPCEDLDAEQSRVTAVLMDEIRRAPHEPLYLPMPVDRRLLRVAHAVLDQPDDNRALEDWATRAGLSSRSLSRLFRAETALSFAQWRQQARLSRALERLAEGEPVAVVAEHLGYASVSAFIAMFRRAFGHSPARYFEHAGRLIHGAQANPA</sequence>
<dbReference type="EMBL" id="CP042807">
    <property type="protein sequence ID" value="QEE23060.1"/>
    <property type="molecule type" value="Genomic_DNA"/>
</dbReference>
<dbReference type="KEGG" id="rgl:CS053_00005"/>
<keyword evidence="2" id="KW-0805">Transcription regulation</keyword>
<feature type="domain" description="HTH araC/xylS-type" evidence="5">
    <location>
        <begin position="167"/>
        <end position="267"/>
    </location>
</feature>
<keyword evidence="8" id="KW-1185">Reference proteome</keyword>
<dbReference type="CDD" id="cd06124">
    <property type="entry name" value="cupin_NimR-like_N"/>
    <property type="match status" value="1"/>
</dbReference>
<dbReference type="InterPro" id="IPR018060">
    <property type="entry name" value="HTH_AraC"/>
</dbReference>
<gene>
    <name evidence="6" type="ORF">CS053_00005</name>
    <name evidence="7" type="ORF">SAMN05192579_11332</name>
</gene>
<keyword evidence="3 7" id="KW-0238">DNA-binding</keyword>
<dbReference type="AlphaFoldDB" id="A0A1I4ELN4"/>
<dbReference type="InterPro" id="IPR011051">
    <property type="entry name" value="RmlC_Cupin_sf"/>
</dbReference>
<evidence type="ECO:0000256" key="3">
    <source>
        <dbReference type="ARBA" id="ARBA00023125"/>
    </source>
</evidence>
<dbReference type="SUPFAM" id="SSF46689">
    <property type="entry name" value="Homeodomain-like"/>
    <property type="match status" value="1"/>
</dbReference>
<dbReference type="Gene3D" id="1.10.10.60">
    <property type="entry name" value="Homeodomain-like"/>
    <property type="match status" value="1"/>
</dbReference>
<evidence type="ECO:0000256" key="4">
    <source>
        <dbReference type="ARBA" id="ARBA00023163"/>
    </source>
</evidence>
<protein>
    <submittedName>
        <fullName evidence="7">AraC-type DNA-binding protein</fullName>
    </submittedName>
    <submittedName>
        <fullName evidence="6">Helix-turn-helix transcriptional regulator</fullName>
    </submittedName>
</protein>
<evidence type="ECO:0000256" key="2">
    <source>
        <dbReference type="ARBA" id="ARBA00023015"/>
    </source>
</evidence>
<keyword evidence="4" id="KW-0804">Transcription</keyword>
<dbReference type="Pfam" id="PF02311">
    <property type="entry name" value="AraC_binding"/>
    <property type="match status" value="1"/>
</dbReference>
<reference evidence="7" key="1">
    <citation type="submission" date="2016-10" db="EMBL/GenBank/DDBJ databases">
        <authorList>
            <person name="de Groot N.N."/>
        </authorList>
    </citation>
    <scope>NUCLEOTIDE SEQUENCE [LARGE SCALE GENOMIC DNA]</scope>
    <source>
        <strain evidence="7">MO64</strain>
    </source>
</reference>
<dbReference type="Proteomes" id="UP000198725">
    <property type="component" value="Unassembled WGS sequence"/>
</dbReference>
<evidence type="ECO:0000313" key="8">
    <source>
        <dbReference type="Proteomes" id="UP000198725"/>
    </source>
</evidence>
<evidence type="ECO:0000313" key="6">
    <source>
        <dbReference type="EMBL" id="QEE23060.1"/>
    </source>
</evidence>
<dbReference type="SMART" id="SM00342">
    <property type="entry name" value="HTH_ARAC"/>
    <property type="match status" value="1"/>
</dbReference>
<dbReference type="SUPFAM" id="SSF51182">
    <property type="entry name" value="RmlC-like cupins"/>
    <property type="match status" value="1"/>
</dbReference>
<name>A0A1I4ELN4_9GAMM</name>